<accession>A0A1I4GBM9</accession>
<dbReference type="RefSeq" id="WP_089870307.1">
    <property type="nucleotide sequence ID" value="NZ_FOTC01000003.1"/>
</dbReference>
<dbReference type="Pfam" id="PF23366">
    <property type="entry name" value="Beta-prop_HVO_0234"/>
    <property type="match status" value="1"/>
</dbReference>
<proteinExistence type="predicted"/>
<keyword evidence="3" id="KW-1185">Reference proteome</keyword>
<reference evidence="3" key="1">
    <citation type="submission" date="2016-10" db="EMBL/GenBank/DDBJ databases">
        <authorList>
            <person name="Varghese N."/>
            <person name="Submissions S."/>
        </authorList>
    </citation>
    <scope>NUCLEOTIDE SEQUENCE [LARGE SCALE GENOMIC DNA]</scope>
    <source>
        <strain evidence="3">CGMCC 1.7738</strain>
    </source>
</reference>
<gene>
    <name evidence="2" type="ORF">SAMN04487950_3145</name>
</gene>
<dbReference type="STRING" id="553466.SAMN04487950_3145"/>
<dbReference type="EMBL" id="FOTC01000003">
    <property type="protein sequence ID" value="SFL26920.1"/>
    <property type="molecule type" value="Genomic_DNA"/>
</dbReference>
<sequence length="311" mass="32019">MSTDDSIEEKRVYSDKSGKVEVFLATELGVVVVDVAGDRVGEFGLDHRCTARAVASAGDHVAVATDEDVDLAVGDTEFESTGFGPAVAIGFWDGQLVAANDEGWVARYDPDAVDGADVDTDLADLDAADEDVAETLAWETIGRLDTVRALDGPLVAAADGVYQLGEDGLTHVGLDDARDVAGRGVPLAATGEALYRLGNGWMDVVDGNFRAVASDGGARAHAVASTTLYEYGGVSAGEASDASGGSSAESDESDSDWRAVTLPTTDPVVDVAYSPEAVFAVTESGTLLVDAGDGWQTQELGVRGVAGLAVR</sequence>
<dbReference type="AlphaFoldDB" id="A0A1I4GBM9"/>
<evidence type="ECO:0000313" key="3">
    <source>
        <dbReference type="Proteomes" id="UP000199607"/>
    </source>
</evidence>
<feature type="domain" description="HVO-0234-like beta-propeller" evidence="1">
    <location>
        <begin position="6"/>
        <end position="311"/>
    </location>
</feature>
<evidence type="ECO:0000259" key="1">
    <source>
        <dbReference type="Pfam" id="PF23366"/>
    </source>
</evidence>
<dbReference type="Proteomes" id="UP000199607">
    <property type="component" value="Unassembled WGS sequence"/>
</dbReference>
<dbReference type="InterPro" id="IPR056505">
    <property type="entry name" value="Beta-prop_HVO_0234"/>
</dbReference>
<evidence type="ECO:0000313" key="2">
    <source>
        <dbReference type="EMBL" id="SFL26920.1"/>
    </source>
</evidence>
<name>A0A1I4GBM9_9EURY</name>
<organism evidence="2 3">
    <name type="scientific">Halogranum rubrum</name>
    <dbReference type="NCBI Taxonomy" id="553466"/>
    <lineage>
        <taxon>Archaea</taxon>
        <taxon>Methanobacteriati</taxon>
        <taxon>Methanobacteriota</taxon>
        <taxon>Stenosarchaea group</taxon>
        <taxon>Halobacteria</taxon>
        <taxon>Halobacteriales</taxon>
        <taxon>Haloferacaceae</taxon>
    </lineage>
</organism>
<protein>
    <recommendedName>
        <fullName evidence="1">HVO-0234-like beta-propeller domain-containing protein</fullName>
    </recommendedName>
</protein>